<evidence type="ECO:0000256" key="1">
    <source>
        <dbReference type="SAM" id="Phobius"/>
    </source>
</evidence>
<feature type="transmembrane region" description="Helical" evidence="1">
    <location>
        <begin position="24"/>
        <end position="50"/>
    </location>
</feature>
<keyword evidence="1" id="KW-0812">Transmembrane</keyword>
<dbReference type="EMBL" id="JBJJXE010000007">
    <property type="protein sequence ID" value="MFL1732468.1"/>
    <property type="molecule type" value="Genomic_DNA"/>
</dbReference>
<gene>
    <name evidence="2" type="ORF">ACJHVH_05590</name>
</gene>
<sequence>MTPIPKHIANHNIKHLTFGHQYHWLILVILLILTIVHSTGFLVVFALYAIAIYHTRQIYPYTAHEVIDTSKGLLIKNHTASVEIPYNDIIQIDYCYYFTLGNNSVKLTIKPNDKLGDTVYFISWADSSNYNREFRLNPMVKTPETLAWIASIKEKAN</sequence>
<keyword evidence="1" id="KW-1133">Transmembrane helix</keyword>
<keyword evidence="3" id="KW-1185">Reference proteome</keyword>
<evidence type="ECO:0008006" key="4">
    <source>
        <dbReference type="Google" id="ProtNLM"/>
    </source>
</evidence>
<evidence type="ECO:0000313" key="2">
    <source>
        <dbReference type="EMBL" id="MFL1732468.1"/>
    </source>
</evidence>
<dbReference type="RefSeq" id="WP_407069071.1">
    <property type="nucleotide sequence ID" value="NZ_JBJJXE010000007.1"/>
</dbReference>
<reference evidence="2 3" key="1">
    <citation type="submission" date="2024-11" db="EMBL/GenBank/DDBJ databases">
        <title>First Report of Moraxella oculi in Brazil in an Infectious Bovine Keratoconjunctivitis Outbreak.</title>
        <authorList>
            <person name="Carvalho C.V."/>
            <person name="Domingues R."/>
            <person name="Coutinho C."/>
            <person name="Honorio N.T.B.S."/>
            <person name="Faza D.R.L.R."/>
            <person name="Carvalho W.A."/>
            <person name="Machado A.B.F."/>
            <person name="Martins M.F."/>
            <person name="Gaspar E.B."/>
        </authorList>
    </citation>
    <scope>NUCLEOTIDE SEQUENCE [LARGE SCALE GENOMIC DNA]</scope>
    <source>
        <strain evidence="2 3">2117LE</strain>
    </source>
</reference>
<organism evidence="2 3">
    <name type="scientific">Moraxella oculi</name>
    <dbReference type="NCBI Taxonomy" id="2940516"/>
    <lineage>
        <taxon>Bacteria</taxon>
        <taxon>Pseudomonadati</taxon>
        <taxon>Pseudomonadota</taxon>
        <taxon>Gammaproteobacteria</taxon>
        <taxon>Moraxellales</taxon>
        <taxon>Moraxellaceae</taxon>
        <taxon>Moraxella</taxon>
    </lineage>
</organism>
<name>A0ABW8U5R2_9GAMM</name>
<protein>
    <recommendedName>
        <fullName evidence="4">DUF3592 domain-containing protein</fullName>
    </recommendedName>
</protein>
<accession>A0ABW8U5R2</accession>
<comment type="caution">
    <text evidence="2">The sequence shown here is derived from an EMBL/GenBank/DDBJ whole genome shotgun (WGS) entry which is preliminary data.</text>
</comment>
<dbReference type="Proteomes" id="UP001624684">
    <property type="component" value="Unassembled WGS sequence"/>
</dbReference>
<keyword evidence="1" id="KW-0472">Membrane</keyword>
<proteinExistence type="predicted"/>
<evidence type="ECO:0000313" key="3">
    <source>
        <dbReference type="Proteomes" id="UP001624684"/>
    </source>
</evidence>